<dbReference type="InterPro" id="IPR027417">
    <property type="entry name" value="P-loop_NTPase"/>
</dbReference>
<dbReference type="Gene3D" id="3.40.50.300">
    <property type="entry name" value="P-loop containing nucleotide triphosphate hydrolases"/>
    <property type="match status" value="1"/>
</dbReference>
<dbReference type="EMBL" id="JACHMX010000001">
    <property type="protein sequence ID" value="MBB5857447.1"/>
    <property type="molecule type" value="Genomic_DNA"/>
</dbReference>
<dbReference type="Proteomes" id="UP000580861">
    <property type="component" value="Unassembled WGS sequence"/>
</dbReference>
<dbReference type="Gene3D" id="3.30.70.1230">
    <property type="entry name" value="Nucleotide cyclase"/>
    <property type="match status" value="1"/>
</dbReference>
<dbReference type="PANTHER" id="PTHR47691:SF3">
    <property type="entry name" value="HTH-TYPE TRANSCRIPTIONAL REGULATOR RV0890C-RELATED"/>
    <property type="match status" value="1"/>
</dbReference>
<protein>
    <submittedName>
        <fullName evidence="1">Tetratricopeptide (TPR) repeat protein</fullName>
    </submittedName>
</protein>
<dbReference type="SUPFAM" id="SSF52540">
    <property type="entry name" value="P-loop containing nucleoside triphosphate hydrolases"/>
    <property type="match status" value="1"/>
</dbReference>
<dbReference type="GO" id="GO:0043531">
    <property type="term" value="F:ADP binding"/>
    <property type="evidence" value="ECO:0007669"/>
    <property type="project" value="InterPro"/>
</dbReference>
<proteinExistence type="predicted"/>
<dbReference type="InterPro" id="IPR029787">
    <property type="entry name" value="Nucleotide_cyclase"/>
</dbReference>
<keyword evidence="2" id="KW-1185">Reference proteome</keyword>
<gene>
    <name evidence="1" type="ORF">HDA45_007534</name>
</gene>
<dbReference type="AlphaFoldDB" id="A0A841BDP1"/>
<reference evidence="1 2" key="1">
    <citation type="submission" date="2020-08" db="EMBL/GenBank/DDBJ databases">
        <title>Sequencing the genomes of 1000 actinobacteria strains.</title>
        <authorList>
            <person name="Klenk H.-P."/>
        </authorList>
    </citation>
    <scope>NUCLEOTIDE SEQUENCE [LARGE SCALE GENOMIC DNA]</scope>
    <source>
        <strain evidence="1 2">DSM 45272</strain>
    </source>
</reference>
<dbReference type="PANTHER" id="PTHR47691">
    <property type="entry name" value="REGULATOR-RELATED"/>
    <property type="match status" value="1"/>
</dbReference>
<evidence type="ECO:0000313" key="1">
    <source>
        <dbReference type="EMBL" id="MBB5857447.1"/>
    </source>
</evidence>
<dbReference type="SUPFAM" id="SSF48452">
    <property type="entry name" value="TPR-like"/>
    <property type="match status" value="1"/>
</dbReference>
<sequence length="866" mass="95526">MDVSAFGDRRRTNLHQLTVRRGLYGVLERAFAESEVPWTECDHEDRGDGVMVILPPTVAKGTLVEKLPTPLVGALREHNAGHPPEEHIRLRLALHAGEIHYDDHGVVGRAVNLAFRLLDAPVFTAAHARSGGLLSMITSAWFFDEVIWHSATAERDTYRRVHVTAKETDTTAWVRLVDGKLSLVDEPPPMARLPAPHQLPPSTRQFVGRDTELAQLTELLTQPRAGAVIAAIDGTAGIGKTALAMTWAHQVRDRFPDGELHVNLRGFDEQDPLDTSQVLDGFLQTLGVHPQAIPAGRDAKSALYRSMLAERRMLVVLDNARSSDHVRPLLPASPISVAVVTSRNRLDGLLVREGAHRIALDVLSDADALALIAERIDRTRLEEDPGSAAELVRLCAHLPLALSVAAARAANQSPLSLRELLGELRDERHRLDALDLGEPDLNLRAVFSWSYSELPPTAARLFRLLGMHPGADIGLAACRALADDNAPAALRKLTSAHLLTEYRPGRFRLHDLLRAYATELAAADPERAAAAARLVAHYLDTALLAERHILPHRYGRDALVGRPPLDQAEIGDVDDAMDWFTLEHPTLLTLVGFAADHDLTGHAWRLAWACTTFLRRTGRWSERAAVHRAALAATIRTDDRLGEATSSRNLATAVARLGELDEAVRLLSRAAELCEELGDEISEFKTHLACVRVLSARSCHVEALKHAERAWELIRGRHDRLGHADALAAMAGQLAAVHRDDEARPLGTRAFELYTAIGHVEGQAYVLIVLGDIERALDRPAEAVEYYRRSHSLDRRLGDRYWRAVSAEKLAEVYPDDDDRERSLREALATYREIRHPAAERVEVRLRTLMASADGTRAPAGETPTC</sequence>
<evidence type="ECO:0000313" key="2">
    <source>
        <dbReference type="Proteomes" id="UP000580861"/>
    </source>
</evidence>
<dbReference type="RefSeq" id="WP_184903578.1">
    <property type="nucleotide sequence ID" value="NZ_JACHMX010000001.1"/>
</dbReference>
<dbReference type="SMART" id="SM00028">
    <property type="entry name" value="TPR"/>
    <property type="match status" value="2"/>
</dbReference>
<dbReference type="InterPro" id="IPR019734">
    <property type="entry name" value="TPR_rpt"/>
</dbReference>
<dbReference type="InterPro" id="IPR011990">
    <property type="entry name" value="TPR-like_helical_dom_sf"/>
</dbReference>
<dbReference type="PRINTS" id="PR00364">
    <property type="entry name" value="DISEASERSIST"/>
</dbReference>
<dbReference type="Gene3D" id="1.25.40.10">
    <property type="entry name" value="Tetratricopeptide repeat domain"/>
    <property type="match status" value="1"/>
</dbReference>
<dbReference type="SUPFAM" id="SSF55073">
    <property type="entry name" value="Nucleotide cyclase"/>
    <property type="match status" value="1"/>
</dbReference>
<name>A0A841BDP1_9PSEU</name>
<accession>A0A841BDP1</accession>
<organism evidence="1 2">
    <name type="scientific">Amycolatopsis umgeniensis</name>
    <dbReference type="NCBI Taxonomy" id="336628"/>
    <lineage>
        <taxon>Bacteria</taxon>
        <taxon>Bacillati</taxon>
        <taxon>Actinomycetota</taxon>
        <taxon>Actinomycetes</taxon>
        <taxon>Pseudonocardiales</taxon>
        <taxon>Pseudonocardiaceae</taxon>
        <taxon>Amycolatopsis</taxon>
    </lineage>
</organism>
<comment type="caution">
    <text evidence="1">The sequence shown here is derived from an EMBL/GenBank/DDBJ whole genome shotgun (WGS) entry which is preliminary data.</text>
</comment>